<dbReference type="EMBL" id="LNYN01000040">
    <property type="protein sequence ID" value="KTD31246.1"/>
    <property type="molecule type" value="Genomic_DNA"/>
</dbReference>
<feature type="compositionally biased region" description="Polar residues" evidence="1">
    <location>
        <begin position="552"/>
        <end position="575"/>
    </location>
</feature>
<dbReference type="STRING" id="39962.Lmor_2743"/>
<protein>
    <submittedName>
        <fullName evidence="3">Dot/Icm T4SS effector</fullName>
    </submittedName>
</protein>
<dbReference type="RefSeq" id="WP_051190633.1">
    <property type="nucleotide sequence ID" value="NZ_CAAAJG010000023.1"/>
</dbReference>
<sequence length="718" mass="81526">MGKIIEATGDGACLFNALAIGLGIEIKSGRLDSKKDTPGYQQLLIEFAQHHPQFNPQTWDTLKQWLNHYNNSRDWELILAPALFKLNQRYQANLEQEVVNELTNFVRDNKQLIVGQVAAYALDYSKCPKIDNLNFKDKQKLIADLVPLIRDWDHTQDFSSIKSMIRHQAGTQLDFVMQLIQADPNAFQRGYGCHDLKEMADALSLSLIENELEHPSDETTPISLQNREQHWNVVCNDSDFDPQVQFGPQKLDMTSLQAFQGAKPVEAPANLQAIPDSQDNSEAVHFSPKEVDNPGSGDCAFYAFAIGLINIIQEENSYKNTRMFERLVAFDESLLDQFDAIILFDFDTPNKGLLTQLQMTLRLLDYHYRLNELREACANPEQDYAQLVANSNFINFAALYYRNSQDIDPRYNEFANSAAVKGAIAAIDRSKVRENYEHLTLIPLFLSLMYGTHVKPDAITKETPPSADSPIILSMSHITREAYWGTHLDMDYLARAFEVNLHIYRNAQPIQEFHDVPERHTITLINQRNAHWLTEFMFARITNTVNAVSVPSELTSDNQSPLPGSNPTIGTQNSVPPAKQNELPPSPALEESDDNKLVRLKQCVANATIAYTDYSERNCYFSFFHRHGSSGRARACQFNTEFAKVGTYTDAKRLLVHFLKDNKNGNTYAHSYRTMLLNELQMDGPKPSLERTAKQYKSMLQGFITSLNLPNPAVTNRK</sequence>
<evidence type="ECO:0000256" key="1">
    <source>
        <dbReference type="SAM" id="MobiDB-lite"/>
    </source>
</evidence>
<evidence type="ECO:0000313" key="3">
    <source>
        <dbReference type="EMBL" id="STX61921.1"/>
    </source>
</evidence>
<evidence type="ECO:0000313" key="2">
    <source>
        <dbReference type="EMBL" id="KTD31246.1"/>
    </source>
</evidence>
<reference evidence="2 4" key="1">
    <citation type="submission" date="2015-11" db="EMBL/GenBank/DDBJ databases">
        <title>Genomic analysis of 38 Legionella species identifies large and diverse effector repertoires.</title>
        <authorList>
            <person name="Burstein D."/>
            <person name="Amaro F."/>
            <person name="Zusman T."/>
            <person name="Lifshitz Z."/>
            <person name="Cohen O."/>
            <person name="Gilbert J.A."/>
            <person name="Pupko T."/>
            <person name="Shuman H.A."/>
            <person name="Segal G."/>
        </authorList>
    </citation>
    <scope>NUCLEOTIDE SEQUENCE [LARGE SCALE GENOMIC DNA]</scope>
    <source>
        <strain evidence="2 4">ATCC 43877</strain>
    </source>
</reference>
<keyword evidence="4" id="KW-1185">Reference proteome</keyword>
<dbReference type="OrthoDB" id="5652914at2"/>
<dbReference type="Gene3D" id="3.90.70.80">
    <property type="match status" value="1"/>
</dbReference>
<dbReference type="EMBL" id="UGOG01000001">
    <property type="protein sequence ID" value="STX61921.1"/>
    <property type="molecule type" value="Genomic_DNA"/>
</dbReference>
<gene>
    <name evidence="2" type="ORF">Lmor_2743</name>
    <name evidence="3" type="ORF">NCTC12239_00839</name>
</gene>
<reference evidence="3 5" key="2">
    <citation type="submission" date="2018-06" db="EMBL/GenBank/DDBJ databases">
        <authorList>
            <consortium name="Pathogen Informatics"/>
            <person name="Doyle S."/>
        </authorList>
    </citation>
    <scope>NUCLEOTIDE SEQUENCE [LARGE SCALE GENOMIC DNA]</scope>
    <source>
        <strain evidence="3 5">NCTC12239</strain>
    </source>
</reference>
<proteinExistence type="predicted"/>
<name>A0A378K233_9GAMM</name>
<evidence type="ECO:0000313" key="5">
    <source>
        <dbReference type="Proteomes" id="UP000254040"/>
    </source>
</evidence>
<dbReference type="Proteomes" id="UP000254040">
    <property type="component" value="Unassembled WGS sequence"/>
</dbReference>
<accession>A0A378K233</accession>
<dbReference type="AlphaFoldDB" id="A0A378K233"/>
<organism evidence="3 5">
    <name type="scientific">Legionella moravica</name>
    <dbReference type="NCBI Taxonomy" id="39962"/>
    <lineage>
        <taxon>Bacteria</taxon>
        <taxon>Pseudomonadati</taxon>
        <taxon>Pseudomonadota</taxon>
        <taxon>Gammaproteobacteria</taxon>
        <taxon>Legionellales</taxon>
        <taxon>Legionellaceae</taxon>
        <taxon>Legionella</taxon>
    </lineage>
</organism>
<feature type="region of interest" description="Disordered" evidence="1">
    <location>
        <begin position="552"/>
        <end position="594"/>
    </location>
</feature>
<evidence type="ECO:0000313" key="4">
    <source>
        <dbReference type="Proteomes" id="UP000054985"/>
    </source>
</evidence>
<dbReference type="Proteomes" id="UP000054985">
    <property type="component" value="Unassembled WGS sequence"/>
</dbReference>